<dbReference type="InterPro" id="IPR003439">
    <property type="entry name" value="ABC_transporter-like_ATP-bd"/>
</dbReference>
<evidence type="ECO:0000256" key="1">
    <source>
        <dbReference type="ARBA" id="ARBA00005417"/>
    </source>
</evidence>
<dbReference type="Gene3D" id="3.40.50.300">
    <property type="entry name" value="P-loop containing nucleotide triphosphate hydrolases"/>
    <property type="match status" value="2"/>
</dbReference>
<proteinExistence type="inferred from homology"/>
<dbReference type="InterPro" id="IPR050611">
    <property type="entry name" value="ABCF"/>
</dbReference>
<keyword evidence="3" id="KW-0547">Nucleotide-binding</keyword>
<dbReference type="AlphaFoldDB" id="A0A0P0Z0F0"/>
<dbReference type="CDD" id="cd03221">
    <property type="entry name" value="ABCF_EF-3"/>
    <property type="match status" value="2"/>
</dbReference>
<dbReference type="PANTHER" id="PTHR19211">
    <property type="entry name" value="ATP-BINDING TRANSPORT PROTEIN-RELATED"/>
    <property type="match status" value="1"/>
</dbReference>
<evidence type="ECO:0000256" key="2">
    <source>
        <dbReference type="ARBA" id="ARBA00022737"/>
    </source>
</evidence>
<dbReference type="FunFam" id="3.40.50.300:FF:001320">
    <property type="entry name" value="Heme ABC transporter ATP-binding protein"/>
    <property type="match status" value="1"/>
</dbReference>
<evidence type="ECO:0000259" key="5">
    <source>
        <dbReference type="PROSITE" id="PS50893"/>
    </source>
</evidence>
<dbReference type="PANTHER" id="PTHR19211:SF6">
    <property type="entry name" value="BLL7188 PROTEIN"/>
    <property type="match status" value="1"/>
</dbReference>
<evidence type="ECO:0000256" key="4">
    <source>
        <dbReference type="ARBA" id="ARBA00022840"/>
    </source>
</evidence>
<name>A0A0P0Z0F0_9HYPH</name>
<evidence type="ECO:0000313" key="6">
    <source>
        <dbReference type="EMBL" id="BAT27300.1"/>
    </source>
</evidence>
<dbReference type="InterPro" id="IPR003593">
    <property type="entry name" value="AAA+_ATPase"/>
</dbReference>
<feature type="domain" description="ABC transporter" evidence="5">
    <location>
        <begin position="337"/>
        <end position="526"/>
    </location>
</feature>
<dbReference type="PROSITE" id="PS00211">
    <property type="entry name" value="ABC_TRANSPORTER_1"/>
    <property type="match status" value="1"/>
</dbReference>
<dbReference type="GO" id="GO:0016887">
    <property type="term" value="F:ATP hydrolysis activity"/>
    <property type="evidence" value="ECO:0007669"/>
    <property type="project" value="InterPro"/>
</dbReference>
<dbReference type="SMART" id="SM00382">
    <property type="entry name" value="AAA"/>
    <property type="match status" value="2"/>
</dbReference>
<keyword evidence="4" id="KW-0067">ATP-binding</keyword>
<protein>
    <submittedName>
        <fullName evidence="6">ABC transporter</fullName>
    </submittedName>
</protein>
<comment type="similarity">
    <text evidence="1">Belongs to the ABC transporter superfamily.</text>
</comment>
<dbReference type="PROSITE" id="PS50893">
    <property type="entry name" value="ABC_TRANSPORTER_2"/>
    <property type="match status" value="2"/>
</dbReference>
<dbReference type="RefSeq" id="WP_062228372.1">
    <property type="nucleotide sequence ID" value="NZ_BBWR01000012.1"/>
</dbReference>
<dbReference type="GO" id="GO:0005524">
    <property type="term" value="F:ATP binding"/>
    <property type="evidence" value="ECO:0007669"/>
    <property type="project" value="UniProtKB-KW"/>
</dbReference>
<feature type="domain" description="ABC transporter" evidence="5">
    <location>
        <begin position="5"/>
        <end position="235"/>
    </location>
</feature>
<dbReference type="InterPro" id="IPR017871">
    <property type="entry name" value="ABC_transporter-like_CS"/>
</dbReference>
<dbReference type="Pfam" id="PF00005">
    <property type="entry name" value="ABC_tran"/>
    <property type="match status" value="2"/>
</dbReference>
<dbReference type="EMBL" id="LC066375">
    <property type="protein sequence ID" value="BAT27300.1"/>
    <property type="molecule type" value="Genomic_DNA"/>
</dbReference>
<dbReference type="OrthoDB" id="9808609at2"/>
<accession>A0A0P0Z0F0</accession>
<evidence type="ECO:0000256" key="3">
    <source>
        <dbReference type="ARBA" id="ARBA00022741"/>
    </source>
</evidence>
<reference evidence="6" key="1">
    <citation type="journal article" date="2015" name="Proc. Natl. Acad. Sci. U.S.A.">
        <title>Bacterial clade with the ribosomal RNA operon on a small plasmid rather than the chromosome.</title>
        <authorList>
            <person name="Anda M."/>
            <person name="Ohtsubo Y."/>
            <person name="Okubo T."/>
            <person name="Sugawara M."/>
            <person name="Nagata Y."/>
            <person name="Tsuda M."/>
            <person name="Minamisawa K."/>
            <person name="Mitsui H."/>
        </authorList>
    </citation>
    <scope>NUCLEOTIDE SEQUENCE</scope>
    <source>
        <strain evidence="6">JCM 14755</strain>
    </source>
</reference>
<dbReference type="SUPFAM" id="SSF52540">
    <property type="entry name" value="P-loop containing nucleoside triphosphate hydrolases"/>
    <property type="match status" value="2"/>
</dbReference>
<organism evidence="6">
    <name type="scientific">Aureimonas frigidaquae</name>
    <dbReference type="NCBI Taxonomy" id="424757"/>
    <lineage>
        <taxon>Bacteria</taxon>
        <taxon>Pseudomonadati</taxon>
        <taxon>Pseudomonadota</taxon>
        <taxon>Alphaproteobacteria</taxon>
        <taxon>Hyphomicrobiales</taxon>
        <taxon>Aurantimonadaceae</taxon>
        <taxon>Aureimonas</taxon>
    </lineage>
</organism>
<dbReference type="InterPro" id="IPR027417">
    <property type="entry name" value="P-loop_NTPase"/>
</dbReference>
<sequence length="529" mass="56097">MSSSITLSGLSYCTLDGAPLFSGLNIAFGPERTGLVGPNGAGKSTLLKLIAGELAPMTGRVSTTGRIAMLRQDAMARDGERLVDLFGAGAALALLARAEAGQADAAALACADWTLPARIAAALARVRLDRPLDTPIAALSGGERTRASLACLLLDAPDVLLLDEPTNHLDRDGRAAVLQLVDAWRGGLILASHDRELLERVDAIVALTPQGLRRYGGNFAHYVERRGVEDAAAQQALAARTRDAALAARRAQDAVERQARRDASGRRARAKGDQPKILFDAAKGRAEATHGANARLRSSRRQAAMDGLAAARTAIAPARVLSFDMVPTHLPQGRSVLRLERVTAGHDVRTPVVQALSVHLSGPERIAITGCNGSGKSTLLAVMAGRLKPLAGDVRIDVPHALLDQDLSLIDRRLTLRDNLRRHVPGAGDNAIHAALARFGFRAADALRYPTTLSGGQMLRAALACVMGAETPPQLLLLDEPTNHLDLETLDALETALAAYDGALVLVSHDATFLERITPDRRLDLPVPR</sequence>
<keyword evidence="2" id="KW-0677">Repeat</keyword>